<accession>A0A9D5DGZ9</accession>
<evidence type="ECO:0000256" key="5">
    <source>
        <dbReference type="ARBA" id="ARBA00022860"/>
    </source>
</evidence>
<comment type="caution">
    <text evidence="13">The sequence shown here is derived from an EMBL/GenBank/DDBJ whole genome shotgun (WGS) entry which is preliminary data.</text>
</comment>
<dbReference type="AlphaFoldDB" id="A0A9D5DGZ9"/>
<dbReference type="Gene3D" id="1.20.58.1040">
    <property type="match status" value="1"/>
</dbReference>
<keyword evidence="2" id="KW-1003">Cell membrane</keyword>
<dbReference type="GO" id="GO:0009506">
    <property type="term" value="C:plasmodesma"/>
    <property type="evidence" value="ECO:0007669"/>
    <property type="project" value="UniProtKB-ARBA"/>
</dbReference>
<feature type="compositionally biased region" description="Polar residues" evidence="10">
    <location>
        <begin position="486"/>
        <end position="499"/>
    </location>
</feature>
<feature type="compositionally biased region" description="Basic and acidic residues" evidence="10">
    <location>
        <begin position="461"/>
        <end position="477"/>
    </location>
</feature>
<keyword evidence="14" id="KW-1185">Reference proteome</keyword>
<evidence type="ECO:0000256" key="6">
    <source>
        <dbReference type="ARBA" id="ARBA00023136"/>
    </source>
</evidence>
<dbReference type="GO" id="GO:0098552">
    <property type="term" value="C:side of membrane"/>
    <property type="evidence" value="ECO:0007669"/>
    <property type="project" value="UniProtKB-KW"/>
</dbReference>
<keyword evidence="3" id="KW-0336">GPI-anchor</keyword>
<protein>
    <recommendedName>
        <fullName evidence="12">X8 domain-containing protein</fullName>
    </recommendedName>
</protein>
<feature type="compositionally biased region" description="Polar residues" evidence="10">
    <location>
        <begin position="433"/>
        <end position="460"/>
    </location>
</feature>
<evidence type="ECO:0000256" key="11">
    <source>
        <dbReference type="SAM" id="SignalP"/>
    </source>
</evidence>
<evidence type="ECO:0000256" key="7">
    <source>
        <dbReference type="ARBA" id="ARBA00023157"/>
    </source>
</evidence>
<keyword evidence="7" id="KW-1015">Disulfide bond</keyword>
<feature type="domain" description="X8" evidence="12">
    <location>
        <begin position="43"/>
        <end position="128"/>
    </location>
</feature>
<evidence type="ECO:0000256" key="3">
    <source>
        <dbReference type="ARBA" id="ARBA00022622"/>
    </source>
</evidence>
<dbReference type="Pfam" id="PF07983">
    <property type="entry name" value="X8"/>
    <property type="match status" value="1"/>
</dbReference>
<evidence type="ECO:0000313" key="14">
    <source>
        <dbReference type="Proteomes" id="UP001085076"/>
    </source>
</evidence>
<keyword evidence="3" id="KW-0449">Lipoprotein</keyword>
<reference evidence="13" key="1">
    <citation type="submission" date="2021-03" db="EMBL/GenBank/DDBJ databases">
        <authorList>
            <person name="Li Z."/>
            <person name="Yang C."/>
        </authorList>
    </citation>
    <scope>NUCLEOTIDE SEQUENCE</scope>
    <source>
        <strain evidence="13">Dzin_1.0</strain>
        <tissue evidence="13">Leaf</tissue>
    </source>
</reference>
<keyword evidence="8" id="KW-0325">Glycoprotein</keyword>
<evidence type="ECO:0000256" key="2">
    <source>
        <dbReference type="ARBA" id="ARBA00022475"/>
    </source>
</evidence>
<evidence type="ECO:0000256" key="9">
    <source>
        <dbReference type="ARBA" id="ARBA00024341"/>
    </source>
</evidence>
<evidence type="ECO:0000256" key="8">
    <source>
        <dbReference type="ARBA" id="ARBA00023180"/>
    </source>
</evidence>
<feature type="signal peptide" evidence="11">
    <location>
        <begin position="1"/>
        <end position="25"/>
    </location>
</feature>
<evidence type="ECO:0000256" key="4">
    <source>
        <dbReference type="ARBA" id="ARBA00022729"/>
    </source>
</evidence>
<keyword evidence="4 11" id="KW-0732">Signal</keyword>
<evidence type="ECO:0000256" key="1">
    <source>
        <dbReference type="ARBA" id="ARBA00004609"/>
    </source>
</evidence>
<feature type="chain" id="PRO_5039512296" description="X8 domain-containing protein" evidence="11">
    <location>
        <begin position="26"/>
        <end position="499"/>
    </location>
</feature>
<gene>
    <name evidence="13" type="ORF">J5N97_007718</name>
</gene>
<dbReference type="Proteomes" id="UP001085076">
    <property type="component" value="Miscellaneous, Linkage group lg01"/>
</dbReference>
<dbReference type="PANTHER" id="PTHR32295">
    <property type="entry name" value="IQ-DOMAIN 5-RELATED"/>
    <property type="match status" value="1"/>
</dbReference>
<dbReference type="FunFam" id="1.20.58.1040:FF:000001">
    <property type="entry name" value="Glucan endo-1,3-beta-glucosidase 4"/>
    <property type="match status" value="1"/>
</dbReference>
<keyword evidence="5" id="KW-0112">Calmodulin-binding</keyword>
<feature type="region of interest" description="Disordered" evidence="10">
    <location>
        <begin position="419"/>
        <end position="499"/>
    </location>
</feature>
<name>A0A9D5DGZ9_9LILI</name>
<evidence type="ECO:0000313" key="13">
    <source>
        <dbReference type="EMBL" id="KAJ0989362.1"/>
    </source>
</evidence>
<dbReference type="EMBL" id="JAGGNH010000001">
    <property type="protein sequence ID" value="KAJ0989362.1"/>
    <property type="molecule type" value="Genomic_DNA"/>
</dbReference>
<feature type="region of interest" description="Disordered" evidence="10">
    <location>
        <begin position="196"/>
        <end position="222"/>
    </location>
</feature>
<dbReference type="OrthoDB" id="1923765at2759"/>
<comment type="similarity">
    <text evidence="9">Belongs to the IQD family.</text>
</comment>
<dbReference type="SMART" id="SM00768">
    <property type="entry name" value="X8"/>
    <property type="match status" value="1"/>
</dbReference>
<reference evidence="13" key="2">
    <citation type="journal article" date="2022" name="Hortic Res">
        <title>The genome of Dioscorea zingiberensis sheds light on the biosynthesis, origin and evolution of the medicinally important diosgenin saponins.</title>
        <authorList>
            <person name="Li Y."/>
            <person name="Tan C."/>
            <person name="Li Z."/>
            <person name="Guo J."/>
            <person name="Li S."/>
            <person name="Chen X."/>
            <person name="Wang C."/>
            <person name="Dai X."/>
            <person name="Yang H."/>
            <person name="Song W."/>
            <person name="Hou L."/>
            <person name="Xu J."/>
            <person name="Tong Z."/>
            <person name="Xu A."/>
            <person name="Yuan X."/>
            <person name="Wang W."/>
            <person name="Yang Q."/>
            <person name="Chen L."/>
            <person name="Sun Z."/>
            <person name="Wang K."/>
            <person name="Pan B."/>
            <person name="Chen J."/>
            <person name="Bao Y."/>
            <person name="Liu F."/>
            <person name="Qi X."/>
            <person name="Gang D.R."/>
            <person name="Wen J."/>
            <person name="Li J."/>
        </authorList>
    </citation>
    <scope>NUCLEOTIDE SEQUENCE</scope>
    <source>
        <strain evidence="13">Dzin_1.0</strain>
    </source>
</reference>
<dbReference type="InterPro" id="IPR012946">
    <property type="entry name" value="X8"/>
</dbReference>
<dbReference type="PROSITE" id="PS50096">
    <property type="entry name" value="IQ"/>
    <property type="match status" value="1"/>
</dbReference>
<dbReference type="PANTHER" id="PTHR32295:SF93">
    <property type="entry name" value="PROTEIN IQ-DOMAIN 9"/>
    <property type="match status" value="1"/>
</dbReference>
<evidence type="ECO:0000256" key="10">
    <source>
        <dbReference type="SAM" id="MobiDB-lite"/>
    </source>
</evidence>
<comment type="subcellular location">
    <subcellularLocation>
        <location evidence="1">Cell membrane</location>
        <topology evidence="1">Lipid-anchor</topology>
        <topology evidence="1">GPI-anchor</topology>
    </subcellularLocation>
</comment>
<organism evidence="13 14">
    <name type="scientific">Dioscorea zingiberensis</name>
    <dbReference type="NCBI Taxonomy" id="325984"/>
    <lineage>
        <taxon>Eukaryota</taxon>
        <taxon>Viridiplantae</taxon>
        <taxon>Streptophyta</taxon>
        <taxon>Embryophyta</taxon>
        <taxon>Tracheophyta</taxon>
        <taxon>Spermatophyta</taxon>
        <taxon>Magnoliopsida</taxon>
        <taxon>Liliopsida</taxon>
        <taxon>Dioscoreales</taxon>
        <taxon>Dioscoreaceae</taxon>
        <taxon>Dioscorea</taxon>
    </lineage>
</organism>
<dbReference type="GO" id="GO:0005886">
    <property type="term" value="C:plasma membrane"/>
    <property type="evidence" value="ECO:0007669"/>
    <property type="project" value="UniProtKB-SubCell"/>
</dbReference>
<proteinExistence type="inferred from homology"/>
<dbReference type="GO" id="GO:0005516">
    <property type="term" value="F:calmodulin binding"/>
    <property type="evidence" value="ECO:0007669"/>
    <property type="project" value="UniProtKB-KW"/>
</dbReference>
<sequence length="499" mass="54704">MSRSQRMAALSLLFLFLISSLCARADPHPQEKDGGGGVAGMPLWCVAKNNAEDSALQSALDWACGPGGADCAPIQPGGPCFQSRDVQSLASFAFNDYFRRRGSSPSDCDFAGCAALTSLDPSINNCRFPSSSSVGNGSFIGSTNTSLGSYGADMNGATSLLSSKSWEKVVKISLLLLAIGAVRMGSGGWFRTIINRKKTKHDKPKQSKGSVSDRPNGLKWKNHSHKGFNSLYRAASSVNPEDGITIKDIAAIRIQTAFRRFKARKTLRSLKGIKRLQVLSQTHPVKKQGTTTLNYIQSWSKIQMEIRARRACMVAEGRIKQKKLDNQLKLEAKLHDLQVEWCGGSDTMEEILTRIQQREEAAVKRERAMAYAFSHQWRANQSQGPLVYEVGKGNWGWSWMERWIAARPWESRLPYQSFSPNKAQKKAGGSKVAKNTNSTTRGISSSGKTSASDGKGSTNKKTLESSDNKTVDQEPNPKPKTKNGKQDQQLQPHISDNAG</sequence>
<evidence type="ECO:0000259" key="12">
    <source>
        <dbReference type="SMART" id="SM00768"/>
    </source>
</evidence>
<keyword evidence="6" id="KW-0472">Membrane</keyword>